<dbReference type="AlphaFoldDB" id="A0A1H9JJQ3"/>
<reference evidence="15 16" key="1">
    <citation type="submission" date="2016-10" db="EMBL/GenBank/DDBJ databases">
        <authorList>
            <person name="de Groot N.N."/>
        </authorList>
    </citation>
    <scope>NUCLEOTIDE SEQUENCE [LARGE SCALE GENOMIC DNA]</scope>
    <source>
        <strain evidence="15 16">A52C2</strain>
    </source>
</reference>
<dbReference type="PANTHER" id="PTHR47685">
    <property type="entry name" value="MAGNESIUM TRANSPORT PROTEIN CORA"/>
    <property type="match status" value="1"/>
</dbReference>
<feature type="region of interest" description="Disordered" evidence="13">
    <location>
        <begin position="121"/>
        <end position="160"/>
    </location>
</feature>
<dbReference type="GO" id="GO:0015099">
    <property type="term" value="F:nickel cation transmembrane transporter activity"/>
    <property type="evidence" value="ECO:0007669"/>
    <property type="project" value="TreeGrafter"/>
</dbReference>
<feature type="compositionally biased region" description="Polar residues" evidence="13">
    <location>
        <begin position="148"/>
        <end position="158"/>
    </location>
</feature>
<dbReference type="Proteomes" id="UP000199647">
    <property type="component" value="Unassembled WGS sequence"/>
</dbReference>
<dbReference type="PANTHER" id="PTHR47685:SF1">
    <property type="entry name" value="MAGNESIUM TRANSPORT PROTEIN CORA"/>
    <property type="match status" value="1"/>
</dbReference>
<evidence type="ECO:0000256" key="4">
    <source>
        <dbReference type="ARBA" id="ARBA00022448"/>
    </source>
</evidence>
<keyword evidence="11 14" id="KW-0472">Membrane</keyword>
<evidence type="ECO:0000313" key="15">
    <source>
        <dbReference type="EMBL" id="SEQ86755.1"/>
    </source>
</evidence>
<dbReference type="GO" id="GO:0005886">
    <property type="term" value="C:plasma membrane"/>
    <property type="evidence" value="ECO:0007669"/>
    <property type="project" value="UniProtKB-SubCell"/>
</dbReference>
<evidence type="ECO:0000256" key="5">
    <source>
        <dbReference type="ARBA" id="ARBA00022475"/>
    </source>
</evidence>
<keyword evidence="6" id="KW-0997">Cell inner membrane</keyword>
<keyword evidence="8" id="KW-0460">Magnesium</keyword>
<evidence type="ECO:0000256" key="12">
    <source>
        <dbReference type="ARBA" id="ARBA00034269"/>
    </source>
</evidence>
<evidence type="ECO:0000256" key="10">
    <source>
        <dbReference type="ARBA" id="ARBA00023065"/>
    </source>
</evidence>
<dbReference type="Gene3D" id="1.20.58.340">
    <property type="entry name" value="Magnesium transport protein CorA, transmembrane region"/>
    <property type="match status" value="2"/>
</dbReference>
<dbReference type="InterPro" id="IPR045861">
    <property type="entry name" value="CorA_cytoplasmic_dom"/>
</dbReference>
<evidence type="ECO:0000256" key="1">
    <source>
        <dbReference type="ARBA" id="ARBA00004429"/>
    </source>
</evidence>
<dbReference type="RefSeq" id="WP_092496906.1">
    <property type="nucleotide sequence ID" value="NZ_FOFG01000008.1"/>
</dbReference>
<keyword evidence="7 14" id="KW-0812">Transmembrane</keyword>
<dbReference type="InterPro" id="IPR050829">
    <property type="entry name" value="CorA_MIT"/>
</dbReference>
<evidence type="ECO:0000256" key="9">
    <source>
        <dbReference type="ARBA" id="ARBA00022989"/>
    </source>
</evidence>
<comment type="catalytic activity">
    <reaction evidence="12">
        <text>Mg(2+)(in) = Mg(2+)(out)</text>
        <dbReference type="Rhea" id="RHEA:29827"/>
        <dbReference type="ChEBI" id="CHEBI:18420"/>
    </reaction>
</comment>
<dbReference type="InterPro" id="IPR045863">
    <property type="entry name" value="CorA_TM1_TM2"/>
</dbReference>
<keyword evidence="9 14" id="KW-1133">Transmembrane helix</keyword>
<dbReference type="GO" id="GO:0015087">
    <property type="term" value="F:cobalt ion transmembrane transporter activity"/>
    <property type="evidence" value="ECO:0007669"/>
    <property type="project" value="TreeGrafter"/>
</dbReference>
<feature type="transmembrane region" description="Helical" evidence="14">
    <location>
        <begin position="303"/>
        <end position="323"/>
    </location>
</feature>
<proteinExistence type="inferred from homology"/>
<evidence type="ECO:0000256" key="11">
    <source>
        <dbReference type="ARBA" id="ARBA00023136"/>
    </source>
</evidence>
<dbReference type="FunFam" id="1.20.58.340:FF:000001">
    <property type="entry name" value="Magnesium transport protein CorA"/>
    <property type="match status" value="1"/>
</dbReference>
<evidence type="ECO:0000256" key="13">
    <source>
        <dbReference type="SAM" id="MobiDB-lite"/>
    </source>
</evidence>
<evidence type="ECO:0000256" key="6">
    <source>
        <dbReference type="ARBA" id="ARBA00022519"/>
    </source>
</evidence>
<dbReference type="InterPro" id="IPR002523">
    <property type="entry name" value="MgTranspt_CorA/ZnTranspt_ZntB"/>
</dbReference>
<feature type="transmembrane region" description="Helical" evidence="14">
    <location>
        <begin position="335"/>
        <end position="355"/>
    </location>
</feature>
<comment type="similarity">
    <text evidence="2">Belongs to the CorA metal ion transporter (MIT) (TC 1.A.35) family.</text>
</comment>
<sequence length="361" mass="39613">MLNLYGTENGSLKRIDPGKPLPKDVVWADLFNPSREEERLLEEAFGIDIPTKEEMAEIEASSRLYSDKDSLFMTAVVLTGDNEHGLHPAPVTFILSGSTFVTVRYSDPSFIRAFTTRTKKSSAPVPASIPAPDAQAAGDAAGGGVPPNTEQLPIQPQPNGGGLAGGDTIFVSLLEMIVDRAADFIERINADVDQLSHRVFQHNTGSRPMKTRDFQALLHEIGRNGDLTSRTKESMFTVGRIVDYASASEVIQFPKQLRARLKTVARDVKSLADHCTFLSGKISFLLDATLGLISIEQNQIIKIFSVASVAFLPPTLIASIYGMNFKVMPELDWHFGYPLALCVMVVSAVLPCLYFKRRGWL</sequence>
<evidence type="ECO:0000313" key="16">
    <source>
        <dbReference type="Proteomes" id="UP000199647"/>
    </source>
</evidence>
<dbReference type="Pfam" id="PF01544">
    <property type="entry name" value="CorA"/>
    <property type="match status" value="2"/>
</dbReference>
<gene>
    <name evidence="15" type="ORF">SAMN05216548_108143</name>
</gene>
<evidence type="ECO:0000256" key="7">
    <source>
        <dbReference type="ARBA" id="ARBA00022692"/>
    </source>
</evidence>
<dbReference type="OrthoDB" id="9803416at2"/>
<dbReference type="GO" id="GO:0015095">
    <property type="term" value="F:magnesium ion transmembrane transporter activity"/>
    <property type="evidence" value="ECO:0007669"/>
    <property type="project" value="TreeGrafter"/>
</dbReference>
<dbReference type="Gene3D" id="3.30.460.20">
    <property type="entry name" value="CorA soluble domain-like"/>
    <property type="match status" value="1"/>
</dbReference>
<comment type="subcellular location">
    <subcellularLocation>
        <location evidence="1">Cell inner membrane</location>
        <topology evidence="1">Multi-pass membrane protein</topology>
    </subcellularLocation>
</comment>
<name>A0A1H9JJQ3_9HYPH</name>
<dbReference type="EMBL" id="FOFG01000008">
    <property type="protein sequence ID" value="SEQ86755.1"/>
    <property type="molecule type" value="Genomic_DNA"/>
</dbReference>
<evidence type="ECO:0000256" key="3">
    <source>
        <dbReference type="ARBA" id="ARBA00019439"/>
    </source>
</evidence>
<evidence type="ECO:0000256" key="14">
    <source>
        <dbReference type="SAM" id="Phobius"/>
    </source>
</evidence>
<keyword evidence="4" id="KW-0813">Transport</keyword>
<dbReference type="SUPFAM" id="SSF143865">
    <property type="entry name" value="CorA soluble domain-like"/>
    <property type="match status" value="1"/>
</dbReference>
<protein>
    <recommendedName>
        <fullName evidence="3">Magnesium transport protein CorA</fullName>
    </recommendedName>
</protein>
<dbReference type="CDD" id="cd12837">
    <property type="entry name" value="EcCorA-like_u1"/>
    <property type="match status" value="1"/>
</dbReference>
<keyword evidence="16" id="KW-1185">Reference proteome</keyword>
<organism evidence="15 16">
    <name type="scientific">Faunimonas pinastri</name>
    <dbReference type="NCBI Taxonomy" id="1855383"/>
    <lineage>
        <taxon>Bacteria</taxon>
        <taxon>Pseudomonadati</taxon>
        <taxon>Pseudomonadota</taxon>
        <taxon>Alphaproteobacteria</taxon>
        <taxon>Hyphomicrobiales</taxon>
        <taxon>Afifellaceae</taxon>
        <taxon>Faunimonas</taxon>
    </lineage>
</organism>
<keyword evidence="10" id="KW-0406">Ion transport</keyword>
<accession>A0A1H9JJQ3</accession>
<dbReference type="SUPFAM" id="SSF144083">
    <property type="entry name" value="Magnesium transport protein CorA, transmembrane region"/>
    <property type="match status" value="1"/>
</dbReference>
<keyword evidence="5" id="KW-1003">Cell membrane</keyword>
<evidence type="ECO:0000256" key="2">
    <source>
        <dbReference type="ARBA" id="ARBA00009765"/>
    </source>
</evidence>
<feature type="compositionally biased region" description="Low complexity" evidence="13">
    <location>
        <begin position="121"/>
        <end position="139"/>
    </location>
</feature>
<evidence type="ECO:0000256" key="8">
    <source>
        <dbReference type="ARBA" id="ARBA00022842"/>
    </source>
</evidence>
<dbReference type="STRING" id="1855383.SAMN05216548_108143"/>